<protein>
    <recommendedName>
        <fullName evidence="4">PsbP C-terminal domain-containing protein</fullName>
    </recommendedName>
</protein>
<accession>A0ABP9FQS0</accession>
<keyword evidence="3" id="KW-1185">Reference proteome</keyword>
<keyword evidence="1" id="KW-0472">Membrane</keyword>
<name>A0ABP9FQS0_9SPHI</name>
<evidence type="ECO:0008006" key="4">
    <source>
        <dbReference type="Google" id="ProtNLM"/>
    </source>
</evidence>
<reference evidence="3" key="1">
    <citation type="journal article" date="2019" name="Int. J. Syst. Evol. Microbiol.">
        <title>The Global Catalogue of Microorganisms (GCM) 10K type strain sequencing project: providing services to taxonomists for standard genome sequencing and annotation.</title>
        <authorList>
            <consortium name="The Broad Institute Genomics Platform"/>
            <consortium name="The Broad Institute Genome Sequencing Center for Infectious Disease"/>
            <person name="Wu L."/>
            <person name="Ma J."/>
        </authorList>
    </citation>
    <scope>NUCLEOTIDE SEQUENCE [LARGE SCALE GENOMIC DNA]</scope>
    <source>
        <strain evidence="3">JCM 18283</strain>
    </source>
</reference>
<feature type="transmembrane region" description="Helical" evidence="1">
    <location>
        <begin position="12"/>
        <end position="38"/>
    </location>
</feature>
<organism evidence="2 3">
    <name type="scientific">Mucilaginibacter defluvii</name>
    <dbReference type="NCBI Taxonomy" id="1196019"/>
    <lineage>
        <taxon>Bacteria</taxon>
        <taxon>Pseudomonadati</taxon>
        <taxon>Bacteroidota</taxon>
        <taxon>Sphingobacteriia</taxon>
        <taxon>Sphingobacteriales</taxon>
        <taxon>Sphingobacteriaceae</taxon>
        <taxon>Mucilaginibacter</taxon>
    </lineage>
</organism>
<sequence>MKNYPTIARKIRTYLLGALILLGTSEALVFILLAAFWVKPAFSQTNFREVNVVEVAVFSLPKNASNVAPGTKRVASDNSTYVIPKSATAANIGNIFIQLNGATGNTDPNYLQNLENNFKALDKSLGGKSGWNFINKFFNDYHLLLIEQLHPYDANNAKYTFFCLSKDKRSVVSGAIEFPMKERLSGKRELDKLLSSIHFK</sequence>
<dbReference type="EMBL" id="BAABJI010000001">
    <property type="protein sequence ID" value="GAA4904529.1"/>
    <property type="molecule type" value="Genomic_DNA"/>
</dbReference>
<gene>
    <name evidence="2" type="ORF">GCM10023313_03890</name>
</gene>
<comment type="caution">
    <text evidence="2">The sequence shown here is derived from an EMBL/GenBank/DDBJ whole genome shotgun (WGS) entry which is preliminary data.</text>
</comment>
<dbReference type="Proteomes" id="UP001501436">
    <property type="component" value="Unassembled WGS sequence"/>
</dbReference>
<proteinExistence type="predicted"/>
<dbReference type="RefSeq" id="WP_345329240.1">
    <property type="nucleotide sequence ID" value="NZ_BAABJI010000001.1"/>
</dbReference>
<evidence type="ECO:0000313" key="3">
    <source>
        <dbReference type="Proteomes" id="UP001501436"/>
    </source>
</evidence>
<keyword evidence="1" id="KW-0812">Transmembrane</keyword>
<evidence type="ECO:0000313" key="2">
    <source>
        <dbReference type="EMBL" id="GAA4904529.1"/>
    </source>
</evidence>
<evidence type="ECO:0000256" key="1">
    <source>
        <dbReference type="SAM" id="Phobius"/>
    </source>
</evidence>
<keyword evidence="1" id="KW-1133">Transmembrane helix</keyword>